<evidence type="ECO:0000313" key="3">
    <source>
        <dbReference type="EMBL" id="MDN4122165.1"/>
    </source>
</evidence>
<organism evidence="3 4">
    <name type="scientific">Alcaligenes endophyticus</name>
    <dbReference type="NCBI Taxonomy" id="1929088"/>
    <lineage>
        <taxon>Bacteria</taxon>
        <taxon>Pseudomonadati</taxon>
        <taxon>Pseudomonadota</taxon>
        <taxon>Betaproteobacteria</taxon>
        <taxon>Burkholderiales</taxon>
        <taxon>Alcaligenaceae</taxon>
        <taxon>Alcaligenes</taxon>
    </lineage>
</organism>
<dbReference type="Pfam" id="PF00756">
    <property type="entry name" value="Esterase"/>
    <property type="match status" value="1"/>
</dbReference>
<proteinExistence type="inferred from homology"/>
<reference evidence="3" key="1">
    <citation type="submission" date="2021-11" db="EMBL/GenBank/DDBJ databases">
        <title>Draft genome sequence of Alcaligenes endophyticus type strain CCUG 75668T.</title>
        <authorList>
            <person name="Salva-Serra F."/>
            <person name="Duran R.E."/>
            <person name="Seeger M."/>
            <person name="Moore E.R.B."/>
            <person name="Jaen-Luchoro D."/>
        </authorList>
    </citation>
    <scope>NUCLEOTIDE SEQUENCE</scope>
    <source>
        <strain evidence="3">CCUG 75668</strain>
    </source>
</reference>
<dbReference type="PANTHER" id="PTHR40841:SF2">
    <property type="entry name" value="SIDEROPHORE-DEGRADING ESTERASE (EUROFUNG)"/>
    <property type="match status" value="1"/>
</dbReference>
<comment type="similarity">
    <text evidence="1">Belongs to the esterase D family.</text>
</comment>
<dbReference type="RefSeq" id="WP_266123605.1">
    <property type="nucleotide sequence ID" value="NZ_JAJHNU010000004.1"/>
</dbReference>
<sequence>MQRLEHLWSLPQAQDKPALHFGLSLPATPAPEKGWPLLCLLDGDWTWPIALASDHPALSQCAVLYPYYGGTPAHIRLCRAWDYTPSNTQGQAWPDPRVPEWQCGGADTFLAVLRAELTTLTHTYPQLDRRRISLFGHSYAGLFVLYALMRDLAPVQHFICASPSLWWRAPYIWHQLDSWSGKSDSAFTLIAGCDEKWYPHAQQGSAPRQGGIATLALMQRLQSTVQPKVEHSRFITLEQAGHGQVLAQATLAALALAQKSLSDA</sequence>
<evidence type="ECO:0000256" key="1">
    <source>
        <dbReference type="ARBA" id="ARBA00005622"/>
    </source>
</evidence>
<comment type="caution">
    <text evidence="3">The sequence shown here is derived from an EMBL/GenBank/DDBJ whole genome shotgun (WGS) entry which is preliminary data.</text>
</comment>
<keyword evidence="4" id="KW-1185">Reference proteome</keyword>
<dbReference type="Proteomes" id="UP001168613">
    <property type="component" value="Unassembled WGS sequence"/>
</dbReference>
<dbReference type="SUPFAM" id="SSF53474">
    <property type="entry name" value="alpha/beta-Hydrolases"/>
    <property type="match status" value="1"/>
</dbReference>
<dbReference type="InterPro" id="IPR052558">
    <property type="entry name" value="Siderophore_Hydrolase_D"/>
</dbReference>
<dbReference type="InterPro" id="IPR000801">
    <property type="entry name" value="Esterase-like"/>
</dbReference>
<dbReference type="Gene3D" id="3.40.50.1820">
    <property type="entry name" value="alpha/beta hydrolase"/>
    <property type="match status" value="1"/>
</dbReference>
<keyword evidence="2 3" id="KW-0378">Hydrolase</keyword>
<accession>A0ABT8EM50</accession>
<name>A0ABT8EM50_9BURK</name>
<evidence type="ECO:0000256" key="2">
    <source>
        <dbReference type="ARBA" id="ARBA00022801"/>
    </source>
</evidence>
<gene>
    <name evidence="3" type="ORF">LMS43_12795</name>
</gene>
<dbReference type="GO" id="GO:0016787">
    <property type="term" value="F:hydrolase activity"/>
    <property type="evidence" value="ECO:0007669"/>
    <property type="project" value="UniProtKB-KW"/>
</dbReference>
<protein>
    <submittedName>
        <fullName evidence="3">Alpha/beta hydrolase</fullName>
    </submittedName>
</protein>
<dbReference type="EMBL" id="JAJHNU010000004">
    <property type="protein sequence ID" value="MDN4122165.1"/>
    <property type="molecule type" value="Genomic_DNA"/>
</dbReference>
<dbReference type="InterPro" id="IPR029058">
    <property type="entry name" value="AB_hydrolase_fold"/>
</dbReference>
<evidence type="ECO:0000313" key="4">
    <source>
        <dbReference type="Proteomes" id="UP001168613"/>
    </source>
</evidence>
<dbReference type="PANTHER" id="PTHR40841">
    <property type="entry name" value="SIDEROPHORE TRIACETYLFUSARININE C ESTERASE"/>
    <property type="match status" value="1"/>
</dbReference>